<dbReference type="EMBL" id="AABF01000098">
    <property type="protein sequence ID" value="EAA23678.1"/>
    <property type="molecule type" value="Genomic_DNA"/>
</dbReference>
<organism evidence="2 3">
    <name type="scientific">Fusobacterium vincentii ATCC 49256</name>
    <dbReference type="NCBI Taxonomy" id="209882"/>
    <lineage>
        <taxon>Bacteria</taxon>
        <taxon>Fusobacteriati</taxon>
        <taxon>Fusobacteriota</taxon>
        <taxon>Fusobacteriia</taxon>
        <taxon>Fusobacteriales</taxon>
        <taxon>Fusobacteriaceae</taxon>
        <taxon>Fusobacterium</taxon>
    </lineage>
</organism>
<evidence type="ECO:0000313" key="3">
    <source>
        <dbReference type="Proteomes" id="UP000006454"/>
    </source>
</evidence>
<sequence length="270" mass="31791">MGESSETMCIDEFKSVKNIDGAMSFVFADYQTKNIIDIVEDRRLNSLTEYFSRFSLEARNNVKYICMDMYSPYISLVKSIFPKSEIVLDKFHIVNLVNRAFNQTRISIMNSLKDDSLKRKLKLFWKLLQKYYPDLCQEPYYCQSFKYKLSSKEKVDYFLEKSPELDINFNIYQDIIQSIRHNSFKRFENIVKKNLAKKEKVSKQMLTALKTLKKYMKYIENMFKSNITNGLIEGLNNKIKSIKRTAFGYSNFSNFKKCILIQAGILSISA</sequence>
<evidence type="ECO:0000313" key="2">
    <source>
        <dbReference type="EMBL" id="EAA23678.1"/>
    </source>
</evidence>
<proteinExistence type="predicted"/>
<dbReference type="PANTHER" id="PTHR33498:SF1">
    <property type="entry name" value="TRANSPOSASE FOR INSERTION SEQUENCE ELEMENT IS1557"/>
    <property type="match status" value="1"/>
</dbReference>
<evidence type="ECO:0000259" key="1">
    <source>
        <dbReference type="Pfam" id="PF01610"/>
    </source>
</evidence>
<name>Q7P4T7_FUSVC</name>
<gene>
    <name evidence="2" type="ORF">FNV0824</name>
</gene>
<comment type="caution">
    <text evidence="2">The sequence shown here is derived from an EMBL/GenBank/DDBJ whole genome shotgun (WGS) entry which is preliminary data.</text>
</comment>
<protein>
    <submittedName>
        <fullName evidence="2">Transposase</fullName>
    </submittedName>
</protein>
<dbReference type="NCBIfam" id="NF033550">
    <property type="entry name" value="transpos_ISL3"/>
    <property type="match status" value="1"/>
</dbReference>
<dbReference type="Pfam" id="PF01610">
    <property type="entry name" value="DDE_Tnp_ISL3"/>
    <property type="match status" value="1"/>
</dbReference>
<accession>Q7P4T7</accession>
<dbReference type="InterPro" id="IPR002560">
    <property type="entry name" value="Transposase_DDE"/>
</dbReference>
<dbReference type="InterPro" id="IPR047951">
    <property type="entry name" value="Transpos_ISL3"/>
</dbReference>
<dbReference type="AlphaFoldDB" id="Q7P4T7"/>
<feature type="domain" description="Transposase IS204/IS1001/IS1096/IS1165 DDE" evidence="1">
    <location>
        <begin position="8"/>
        <end position="257"/>
    </location>
</feature>
<dbReference type="Proteomes" id="UP000006454">
    <property type="component" value="Unassembled WGS sequence"/>
</dbReference>
<dbReference type="PANTHER" id="PTHR33498">
    <property type="entry name" value="TRANSPOSASE FOR INSERTION SEQUENCE ELEMENT IS1557"/>
    <property type="match status" value="1"/>
</dbReference>
<reference evidence="2 3" key="1">
    <citation type="journal article" date="2003" name="Genome Res.">
        <title>Genome analysis of F. nucleatum sub spp vincentii and its comparison with the genome of F. nucleatum ATCC 25586.</title>
        <authorList>
            <person name="Kapatral V."/>
            <person name="Ivanova N."/>
            <person name="Anderson I."/>
            <person name="Reznik G."/>
            <person name="Bhattacharyya A."/>
            <person name="Gardner W.L."/>
            <person name="Mikhailova N."/>
            <person name="Lapidus A."/>
            <person name="Larsen N."/>
            <person name="D'Souza M."/>
            <person name="Walunas T."/>
            <person name="Haselkorn R."/>
            <person name="Overbeek R."/>
            <person name="Kyrpides N."/>
        </authorList>
    </citation>
    <scope>NUCLEOTIDE SEQUENCE [LARGE SCALE GENOMIC DNA]</scope>
    <source>
        <strain evidence="2 3">ATCC 49256</strain>
    </source>
</reference>